<dbReference type="AlphaFoldDB" id="A0A6J6FKH5"/>
<protein>
    <submittedName>
        <fullName evidence="1">Unannotated protein</fullName>
    </submittedName>
</protein>
<reference evidence="1" key="1">
    <citation type="submission" date="2020-05" db="EMBL/GenBank/DDBJ databases">
        <authorList>
            <person name="Chiriac C."/>
            <person name="Salcher M."/>
            <person name="Ghai R."/>
            <person name="Kavagutti S V."/>
        </authorList>
    </citation>
    <scope>NUCLEOTIDE SEQUENCE</scope>
</reference>
<evidence type="ECO:0000313" key="1">
    <source>
        <dbReference type="EMBL" id="CAB4587685.1"/>
    </source>
</evidence>
<organism evidence="1">
    <name type="scientific">freshwater metagenome</name>
    <dbReference type="NCBI Taxonomy" id="449393"/>
    <lineage>
        <taxon>unclassified sequences</taxon>
        <taxon>metagenomes</taxon>
        <taxon>ecological metagenomes</taxon>
    </lineage>
</organism>
<name>A0A6J6FKH5_9ZZZZ</name>
<gene>
    <name evidence="1" type="ORF">UFOPK1722_01458</name>
</gene>
<accession>A0A6J6FKH5</accession>
<proteinExistence type="predicted"/>
<sequence>MLLPGTFTKPLVPQVESLEPSVFNRYKRETAVPKDIGVSTVART</sequence>
<dbReference type="EMBL" id="CAEZTS010000147">
    <property type="protein sequence ID" value="CAB4587685.1"/>
    <property type="molecule type" value="Genomic_DNA"/>
</dbReference>